<name>A0A7U4E4B0_RUNSL</name>
<comment type="pathway">
    <text evidence="2">Lipid metabolism.</text>
</comment>
<evidence type="ECO:0000256" key="1">
    <source>
        <dbReference type="ARBA" id="ARBA00001933"/>
    </source>
</evidence>
<comment type="cofactor">
    <cofactor evidence="1 5">
        <name>pyridoxal 5'-phosphate</name>
        <dbReference type="ChEBI" id="CHEBI:597326"/>
    </cofactor>
</comment>
<dbReference type="InterPro" id="IPR015424">
    <property type="entry name" value="PyrdxlP-dep_Trfase"/>
</dbReference>
<evidence type="ECO:0000256" key="3">
    <source>
        <dbReference type="ARBA" id="ARBA00022679"/>
    </source>
</evidence>
<dbReference type="Pfam" id="PF00155">
    <property type="entry name" value="Aminotran_1_2"/>
    <property type="match status" value="1"/>
</dbReference>
<dbReference type="Gene3D" id="3.90.1150.10">
    <property type="entry name" value="Aspartate Aminotransferase, domain 1"/>
    <property type="match status" value="1"/>
</dbReference>
<dbReference type="SUPFAM" id="SSF53383">
    <property type="entry name" value="PLP-dependent transferases"/>
    <property type="match status" value="1"/>
</dbReference>
<dbReference type="InterPro" id="IPR004839">
    <property type="entry name" value="Aminotransferase_I/II_large"/>
</dbReference>
<dbReference type="EMBL" id="CP002859">
    <property type="protein sequence ID" value="AEI47321.1"/>
    <property type="molecule type" value="Genomic_DNA"/>
</dbReference>
<evidence type="ECO:0000259" key="6">
    <source>
        <dbReference type="Pfam" id="PF00155"/>
    </source>
</evidence>
<dbReference type="CDD" id="cd06454">
    <property type="entry name" value="KBL_like"/>
    <property type="match status" value="1"/>
</dbReference>
<gene>
    <name evidence="7" type="ordered locus">Runsl_0884</name>
</gene>
<evidence type="ECO:0000256" key="4">
    <source>
        <dbReference type="ARBA" id="ARBA00022898"/>
    </source>
</evidence>
<organism evidence="7 8">
    <name type="scientific">Runella slithyformis (strain ATCC 29530 / DSM 19594 / LMG 11500 / NCIMB 11436 / LSU 4)</name>
    <dbReference type="NCBI Taxonomy" id="761193"/>
    <lineage>
        <taxon>Bacteria</taxon>
        <taxon>Pseudomonadati</taxon>
        <taxon>Bacteroidota</taxon>
        <taxon>Cytophagia</taxon>
        <taxon>Cytophagales</taxon>
        <taxon>Spirosomataceae</taxon>
        <taxon>Runella</taxon>
    </lineage>
</organism>
<dbReference type="AlphaFoldDB" id="A0A7U4E4B0"/>
<keyword evidence="4 5" id="KW-0663">Pyridoxal phosphate</keyword>
<dbReference type="NCBIfam" id="NF047600">
    <property type="entry name" value="SerpalmtaseCFB"/>
    <property type="match status" value="1"/>
</dbReference>
<dbReference type="InterPro" id="IPR050087">
    <property type="entry name" value="AON_synthase_class-II"/>
</dbReference>
<keyword evidence="7" id="KW-0012">Acyltransferase</keyword>
<comment type="similarity">
    <text evidence="5">Belongs to the class-II pyridoxal-phosphate-dependent aminotransferase family.</text>
</comment>
<evidence type="ECO:0000313" key="7">
    <source>
        <dbReference type="EMBL" id="AEI47321.1"/>
    </source>
</evidence>
<evidence type="ECO:0000256" key="2">
    <source>
        <dbReference type="ARBA" id="ARBA00005189"/>
    </source>
</evidence>
<dbReference type="PANTHER" id="PTHR13693">
    <property type="entry name" value="CLASS II AMINOTRANSFERASE/8-AMINO-7-OXONONANOATE SYNTHASE"/>
    <property type="match status" value="1"/>
</dbReference>
<evidence type="ECO:0000256" key="5">
    <source>
        <dbReference type="RuleBase" id="RU003693"/>
    </source>
</evidence>
<feature type="domain" description="Aminotransferase class I/classII large" evidence="6">
    <location>
        <begin position="44"/>
        <end position="384"/>
    </location>
</feature>
<dbReference type="InterPro" id="IPR001917">
    <property type="entry name" value="Aminotrans_II_pyridoxalP_BS"/>
</dbReference>
<dbReference type="GO" id="GO:0008890">
    <property type="term" value="F:glycine C-acetyltransferase activity"/>
    <property type="evidence" value="ECO:0007669"/>
    <property type="project" value="UniProtKB-EC"/>
</dbReference>
<proteinExistence type="inferred from homology"/>
<dbReference type="GO" id="GO:0030170">
    <property type="term" value="F:pyridoxal phosphate binding"/>
    <property type="evidence" value="ECO:0007669"/>
    <property type="project" value="InterPro"/>
</dbReference>
<dbReference type="PANTHER" id="PTHR13693:SF3">
    <property type="entry name" value="LD36009P"/>
    <property type="match status" value="1"/>
</dbReference>
<accession>A0A7U4E4B0</accession>
<reference evidence="8" key="1">
    <citation type="submission" date="2011-06" db="EMBL/GenBank/DDBJ databases">
        <title>The complete genome of chromosome of Runella slithyformis DSM 19594.</title>
        <authorList>
            <consortium name="US DOE Joint Genome Institute (JGI-PGF)"/>
            <person name="Lucas S."/>
            <person name="Han J."/>
            <person name="Lapidus A."/>
            <person name="Bruce D."/>
            <person name="Goodwin L."/>
            <person name="Pitluck S."/>
            <person name="Peters L."/>
            <person name="Kyrpides N."/>
            <person name="Mavromatis K."/>
            <person name="Ivanova N."/>
            <person name="Ovchinnikova G."/>
            <person name="Zhang X."/>
            <person name="Misra M."/>
            <person name="Detter J.C."/>
            <person name="Tapia R."/>
            <person name="Han C."/>
            <person name="Land M."/>
            <person name="Hauser L."/>
            <person name="Markowitz V."/>
            <person name="Cheng J.-F."/>
            <person name="Hugenholtz P."/>
            <person name="Woyke T."/>
            <person name="Wu D."/>
            <person name="Tindall B."/>
            <person name="Faehrich R."/>
            <person name="Brambilla E."/>
            <person name="Klenk H.-P."/>
            <person name="Eisen J.A."/>
        </authorList>
    </citation>
    <scope>NUCLEOTIDE SEQUENCE [LARGE SCALE GENOMIC DNA]</scope>
    <source>
        <strain evidence="8">ATCC 29530 / DSM 19594 / LMG 11500 / NCIMB 11436 / LSU 4</strain>
    </source>
</reference>
<dbReference type="PROSITE" id="PS00599">
    <property type="entry name" value="AA_TRANSFER_CLASS_2"/>
    <property type="match status" value="1"/>
</dbReference>
<dbReference type="EC" id="2.3.1.29" evidence="7"/>
<dbReference type="Gene3D" id="3.40.640.10">
    <property type="entry name" value="Type I PLP-dependent aspartate aminotransferase-like (Major domain)"/>
    <property type="match status" value="1"/>
</dbReference>
<evidence type="ECO:0000313" key="8">
    <source>
        <dbReference type="Proteomes" id="UP000000493"/>
    </source>
</evidence>
<dbReference type="InterPro" id="IPR015421">
    <property type="entry name" value="PyrdxlP-dep_Trfase_major"/>
</dbReference>
<sequence length="401" mass="43946">MSNKLQSRVAEFKDAAAIKEKGLYPYFRPIESGQDTEVMIGGKPVLMFGSNSYLGLTNHPYIIEASQKAAQKYGTGCAGSRFLNGTLDIHIELERRLAAYTGKEAAILFSTGYQANLGALSCLTGRHDYILLDEMNHASIIDGSRLSFSKVVKYAHNDMNDLRKKLSLLPDEAVKLIATDGIFSMEGDIVKLPELNKVAAEFDAAVMVDDAHSLGVIGEKGAGASSYFGLTDSTDLIMGTFSKSLASLGGFIASDSATVDYLKHRARSLIFSASMTPATVASTLAALDIIETEPFHIEQLWANTRYAKELLLINGFDLGHTESPILPVYIRNNDLTFMITKLLQEDGVFVNPVVSPAVRPEDTLIRFSLMATHTFSQIEEAVDKMARIYRKLCPQLIQQNI</sequence>
<dbReference type="Proteomes" id="UP000000493">
    <property type="component" value="Chromosome"/>
</dbReference>
<reference evidence="7 8" key="2">
    <citation type="journal article" date="2012" name="Stand. Genomic Sci.">
        <title>Complete genome sequence of the aquatic bacterium Runella slithyformis type strain (LSU 4(T)).</title>
        <authorList>
            <person name="Copeland A."/>
            <person name="Zhang X."/>
            <person name="Misra M."/>
            <person name="Lapidus A."/>
            <person name="Nolan M."/>
            <person name="Lucas S."/>
            <person name="Deshpande S."/>
            <person name="Cheng J.F."/>
            <person name="Tapia R."/>
            <person name="Goodwin L.A."/>
            <person name="Pitluck S."/>
            <person name="Liolios K."/>
            <person name="Pagani I."/>
            <person name="Ivanova N."/>
            <person name="Mikhailova N."/>
            <person name="Pati A."/>
            <person name="Chen A."/>
            <person name="Palaniappan K."/>
            <person name="Land M."/>
            <person name="Hauser L."/>
            <person name="Pan C."/>
            <person name="Jeffries C.D."/>
            <person name="Detter J.C."/>
            <person name="Brambilla E.M."/>
            <person name="Rohde M."/>
            <person name="Djao O.D."/>
            <person name="Goker M."/>
            <person name="Sikorski J."/>
            <person name="Tindall B.J."/>
            <person name="Woyke T."/>
            <person name="Bristow J."/>
            <person name="Eisen J.A."/>
            <person name="Markowitz V."/>
            <person name="Hugenholtz P."/>
            <person name="Kyrpides N.C."/>
            <person name="Klenk H.P."/>
            <person name="Mavromatis K."/>
        </authorList>
    </citation>
    <scope>NUCLEOTIDE SEQUENCE [LARGE SCALE GENOMIC DNA]</scope>
    <source>
        <strain evidence="8">ATCC 29530 / DSM 19594 / LMG 11500 / NCIMB 11436 / LSU 4</strain>
    </source>
</reference>
<keyword evidence="8" id="KW-1185">Reference proteome</keyword>
<keyword evidence="3 7" id="KW-0808">Transferase</keyword>
<dbReference type="KEGG" id="rsi:Runsl_0884"/>
<dbReference type="InterPro" id="IPR015422">
    <property type="entry name" value="PyrdxlP-dep_Trfase_small"/>
</dbReference>
<protein>
    <submittedName>
        <fullName evidence="7">Glycine C-acetyltransferase</fullName>
        <ecNumber evidence="7">2.3.1.29</ecNumber>
    </submittedName>
</protein>
<dbReference type="RefSeq" id="WP_013926641.1">
    <property type="nucleotide sequence ID" value="NC_015703.1"/>
</dbReference>